<dbReference type="RefSeq" id="WP_200349652.1">
    <property type="nucleotide sequence ID" value="NZ_BAABHZ010000010.1"/>
</dbReference>
<gene>
    <name evidence="2" type="ORF">JIN84_03680</name>
</gene>
<dbReference type="SUPFAM" id="SSF48208">
    <property type="entry name" value="Six-hairpin glycosidases"/>
    <property type="match status" value="1"/>
</dbReference>
<name>A0A934QXT9_9BACT</name>
<reference evidence="2" key="1">
    <citation type="submission" date="2021-01" db="EMBL/GenBank/DDBJ databases">
        <title>Modified the classification status of verrucomicrobia.</title>
        <authorList>
            <person name="Feng X."/>
        </authorList>
    </citation>
    <scope>NUCLEOTIDE SEQUENCE</scope>
    <source>
        <strain evidence="2">JCM 18052</strain>
    </source>
</reference>
<organism evidence="2 3">
    <name type="scientific">Luteolibacter yonseiensis</name>
    <dbReference type="NCBI Taxonomy" id="1144680"/>
    <lineage>
        <taxon>Bacteria</taxon>
        <taxon>Pseudomonadati</taxon>
        <taxon>Verrucomicrobiota</taxon>
        <taxon>Verrucomicrobiia</taxon>
        <taxon>Verrucomicrobiales</taxon>
        <taxon>Verrucomicrobiaceae</taxon>
        <taxon>Luteolibacter</taxon>
    </lineage>
</organism>
<proteinExistence type="predicted"/>
<dbReference type="AlphaFoldDB" id="A0A934QXT9"/>
<evidence type="ECO:0000313" key="3">
    <source>
        <dbReference type="Proteomes" id="UP000600139"/>
    </source>
</evidence>
<dbReference type="Gene3D" id="1.50.10.20">
    <property type="match status" value="1"/>
</dbReference>
<dbReference type="InterPro" id="IPR008928">
    <property type="entry name" value="6-hairpin_glycosidase_sf"/>
</dbReference>
<feature type="signal peptide" evidence="1">
    <location>
        <begin position="1"/>
        <end position="19"/>
    </location>
</feature>
<feature type="chain" id="PRO_5037612402" description="Cellulase Ig-like domain-containing protein" evidence="1">
    <location>
        <begin position="20"/>
        <end position="749"/>
    </location>
</feature>
<evidence type="ECO:0000313" key="2">
    <source>
        <dbReference type="EMBL" id="MBK1814698.1"/>
    </source>
</evidence>
<evidence type="ECO:0000256" key="1">
    <source>
        <dbReference type="SAM" id="SignalP"/>
    </source>
</evidence>
<keyword evidence="1" id="KW-0732">Signal</keyword>
<keyword evidence="3" id="KW-1185">Reference proteome</keyword>
<dbReference type="EMBL" id="JAENIK010000004">
    <property type="protein sequence ID" value="MBK1814698.1"/>
    <property type="molecule type" value="Genomic_DNA"/>
</dbReference>
<evidence type="ECO:0008006" key="4">
    <source>
        <dbReference type="Google" id="ProtNLM"/>
    </source>
</evidence>
<comment type="caution">
    <text evidence="2">The sequence shown here is derived from an EMBL/GenBank/DDBJ whole genome shotgun (WGS) entry which is preliminary data.</text>
</comment>
<dbReference type="Proteomes" id="UP000600139">
    <property type="component" value="Unassembled WGS sequence"/>
</dbReference>
<protein>
    <recommendedName>
        <fullName evidence="4">Cellulase Ig-like domain-containing protein</fullName>
    </recommendedName>
</protein>
<accession>A0A934QXT9</accession>
<sequence>MNFLFRLVAFATLSAALHAQDAGLSSGQASLQLRQDPENRSYALTFTIGGKVLNTYAPDKPLSLDVNGERLDGGYAKVSQEKNDTLVCQGVITTPHGTRFLFTDRYLVEQPGAFELRRSIVIQNANRADQFFNSLFGIQVTENGPLEDSEFFVPGVWYRTNFKTRMAGALAKNPADHHFLFREDRLPLPLVTMRDPGNGDTVSLIHAAAEPATFTGDRGGERVVDERMQFGSIGVRHLDGTTLAFMFPGSEGEKNHVVRRASDGWALRSHPVKEGVQHHYKLVIRFSKTASYPDAVETTWKHAFQLYQPKPRPVDVKAAFTGLIDTLDHYSVGKGYDAPGFPFSVYLPGGDVRVYNYQMGFVGRQLPNAYFLIHQGIAEKRADLRRKGVEIVDFWAENCLLPSGLPRTWYDPATAEGTTGSWRKNDNPKGGTAMRVATTGMEGMLSAWRLMERHGTGQPGWLAACGKFGDWLVANQNDDGSYHLAYSHELTDGKHLPTEPGKSTTTNPIRFLVMLHQATGDARYRDAAIRAGKFALTNIHQPYHYVGSVVDNPNVIDRESGQEAIYAFLALYDLTQEKSWLDAAVQAARYTETWMYAYEIPAETGAAATDFPQDRSIVGQTLIATGQSAADLGLAFSSFDYYRLHLFTGDPHFLEIAKLLVHNTKQSLNWDGSLYPGKPKGLQLEAFTVTIPRRKGVMECLSWNYAAHLDPLVRFQDAFGSMDIEAIEKLPMWKRREINQSILRNTHPF</sequence>
<dbReference type="GO" id="GO:0005975">
    <property type="term" value="P:carbohydrate metabolic process"/>
    <property type="evidence" value="ECO:0007669"/>
    <property type="project" value="InterPro"/>
</dbReference>